<feature type="chain" id="PRO_5040453031" evidence="2">
    <location>
        <begin position="32"/>
        <end position="185"/>
    </location>
</feature>
<reference evidence="3" key="1">
    <citation type="submission" date="2022-04" db="EMBL/GenBank/DDBJ databases">
        <title>Carnegiea gigantea Genome sequencing and assembly v2.</title>
        <authorList>
            <person name="Copetti D."/>
            <person name="Sanderson M.J."/>
            <person name="Burquez A."/>
            <person name="Wojciechowski M.F."/>
        </authorList>
    </citation>
    <scope>NUCLEOTIDE SEQUENCE</scope>
    <source>
        <strain evidence="3">SGP5-SGP5p</strain>
        <tissue evidence="3">Aerial part</tissue>
    </source>
</reference>
<evidence type="ECO:0000256" key="2">
    <source>
        <dbReference type="SAM" id="SignalP"/>
    </source>
</evidence>
<sequence>MSTSDSRTEVMKPLVIKVAFQLFFLLDLISSFHNGHNSTSTECPESEDQGGISLQDGQKSNLQNKSKLEILVYNLENREWNSEARCHRNQSLKDKEFMLTEMRNMMIEKTQAEFFLKEISLMERKTRGWGNWKQKLDIEARNAELLNKLDLVEKLSKSSNPEIELGLPKKDYEKVLKELEQLQKD</sequence>
<comment type="caution">
    <text evidence="3">The sequence shown here is derived from an EMBL/GenBank/DDBJ whole genome shotgun (WGS) entry which is preliminary data.</text>
</comment>
<evidence type="ECO:0000256" key="1">
    <source>
        <dbReference type="SAM" id="MobiDB-lite"/>
    </source>
</evidence>
<name>A0A9Q1K0I8_9CARY</name>
<keyword evidence="4" id="KW-1185">Reference proteome</keyword>
<dbReference type="AlphaFoldDB" id="A0A9Q1K0I8"/>
<evidence type="ECO:0000313" key="4">
    <source>
        <dbReference type="Proteomes" id="UP001153076"/>
    </source>
</evidence>
<organism evidence="3 4">
    <name type="scientific">Carnegiea gigantea</name>
    <dbReference type="NCBI Taxonomy" id="171969"/>
    <lineage>
        <taxon>Eukaryota</taxon>
        <taxon>Viridiplantae</taxon>
        <taxon>Streptophyta</taxon>
        <taxon>Embryophyta</taxon>
        <taxon>Tracheophyta</taxon>
        <taxon>Spermatophyta</taxon>
        <taxon>Magnoliopsida</taxon>
        <taxon>eudicotyledons</taxon>
        <taxon>Gunneridae</taxon>
        <taxon>Pentapetalae</taxon>
        <taxon>Caryophyllales</taxon>
        <taxon>Cactineae</taxon>
        <taxon>Cactaceae</taxon>
        <taxon>Cactoideae</taxon>
        <taxon>Echinocereeae</taxon>
        <taxon>Carnegiea</taxon>
    </lineage>
</organism>
<feature type="region of interest" description="Disordered" evidence="1">
    <location>
        <begin position="37"/>
        <end position="58"/>
    </location>
</feature>
<protein>
    <submittedName>
        <fullName evidence="3">Uncharacterized protein</fullName>
    </submittedName>
</protein>
<feature type="signal peptide" evidence="2">
    <location>
        <begin position="1"/>
        <end position="31"/>
    </location>
</feature>
<accession>A0A9Q1K0I8</accession>
<proteinExistence type="predicted"/>
<evidence type="ECO:0000313" key="3">
    <source>
        <dbReference type="EMBL" id="KAJ8434524.1"/>
    </source>
</evidence>
<gene>
    <name evidence="3" type="ORF">Cgig2_030147</name>
</gene>
<keyword evidence="2" id="KW-0732">Signal</keyword>
<dbReference type="EMBL" id="JAKOGI010000472">
    <property type="protein sequence ID" value="KAJ8434524.1"/>
    <property type="molecule type" value="Genomic_DNA"/>
</dbReference>
<dbReference type="OrthoDB" id="687739at2759"/>
<dbReference type="Proteomes" id="UP001153076">
    <property type="component" value="Unassembled WGS sequence"/>
</dbReference>